<keyword evidence="1" id="KW-0645">Protease</keyword>
<evidence type="ECO:0000256" key="2">
    <source>
        <dbReference type="ARBA" id="ARBA00022801"/>
    </source>
</evidence>
<keyword evidence="2" id="KW-0378">Hydrolase</keyword>
<reference evidence="3" key="1">
    <citation type="submission" date="2021-01" db="EMBL/GenBank/DDBJ databases">
        <authorList>
            <person name="Konstantinidis K."/>
            <person name="Dovrolis N."/>
            <person name="Kouvela A."/>
            <person name="Kassela K."/>
            <person name="Rosa Freitas M.G."/>
            <person name="Nearchou A."/>
            <person name="de Courcy Williams M."/>
            <person name="Veletza S."/>
            <person name="Mavromara P."/>
            <person name="Karakasiliotis I."/>
        </authorList>
    </citation>
    <scope>NUCLEOTIDE SEQUENCE</scope>
    <source>
        <strain evidence="3">SC1</strain>
    </source>
</reference>
<evidence type="ECO:0008006" key="4">
    <source>
        <dbReference type="Google" id="ProtNLM"/>
    </source>
</evidence>
<proteinExistence type="predicted"/>
<dbReference type="GO" id="GO:0006508">
    <property type="term" value="P:proteolysis"/>
    <property type="evidence" value="ECO:0007669"/>
    <property type="project" value="UniProtKB-KW"/>
</dbReference>
<dbReference type="SUPFAM" id="SSF50494">
    <property type="entry name" value="Trypsin-like serine proteases"/>
    <property type="match status" value="1"/>
</dbReference>
<dbReference type="GO" id="GO:0008233">
    <property type="term" value="F:peptidase activity"/>
    <property type="evidence" value="ECO:0007669"/>
    <property type="project" value="UniProtKB-KW"/>
</dbReference>
<protein>
    <recommendedName>
        <fullName evidence="4">Serine protease</fullName>
    </recommendedName>
</protein>
<name>A0A889IQ49_9VIRU</name>
<accession>A0A889IQ49</accession>
<evidence type="ECO:0000313" key="3">
    <source>
        <dbReference type="EMBL" id="QRD99867.1"/>
    </source>
</evidence>
<dbReference type="InterPro" id="IPR009003">
    <property type="entry name" value="Peptidase_S1_PA"/>
</dbReference>
<dbReference type="EMBL" id="MW520380">
    <property type="protein sequence ID" value="QRD99867.1"/>
    <property type="molecule type" value="Genomic_RNA"/>
</dbReference>
<organism evidence="3">
    <name type="scientific">Evros sobemo-like virus</name>
    <dbReference type="NCBI Taxonomy" id="2805765"/>
    <lineage>
        <taxon>Viruses</taxon>
        <taxon>Riboviria</taxon>
        <taxon>Orthornavirae</taxon>
        <taxon>Pisuviricota</taxon>
        <taxon>Pisoniviricetes</taxon>
        <taxon>Sobelivirales</taxon>
        <taxon>Solemoviridae</taxon>
    </lineage>
</organism>
<sequence>MVADALQAQLPILLEALKTVPAKEETAVLEVVRRGFAPVLGVSRNLLFRAGGQCLGLVWTNRTIAERIGVVVLSFLAWRNRASIKRGAVELMSQVVPGVAQIRSFFGPRVVCARGNNPESRRVGSSETPMTVPNCQVKIATYCDSVYVVLGAAVRFSRTVETPGGTPGHWLVGPDHVLTDDSPKFAFNDPSKVIRLVGRERIHLAADLVGIKLDNDEMSLLSARAAKIGDFADPGTMAQIVGSDSKGTTGRLSHDVCAFGKVIYDGTTVPGYSGAAYTDGNRVLGIHQGGGAHNYGVASSFIWGRICLHEKTIHEDSRRFLETLFERDGTLRWSSVGDPIYIQIQDATGKYSIVERATVDATFGPGWDSSNTIKRTRRRGYDDQLESALSGEATASNLLGVSRDVAIAQGCEVPSLQSIMSGYNSLSSSARKDFRKWLQAYPKVKSVMNGPVSAEAPLS</sequence>
<evidence type="ECO:0000256" key="1">
    <source>
        <dbReference type="ARBA" id="ARBA00022670"/>
    </source>
</evidence>